<name>A0A3L8E246_OOCBI</name>
<organism evidence="1 2">
    <name type="scientific">Ooceraea biroi</name>
    <name type="common">Clonal raider ant</name>
    <name type="synonym">Cerapachys biroi</name>
    <dbReference type="NCBI Taxonomy" id="2015173"/>
    <lineage>
        <taxon>Eukaryota</taxon>
        <taxon>Metazoa</taxon>
        <taxon>Ecdysozoa</taxon>
        <taxon>Arthropoda</taxon>
        <taxon>Hexapoda</taxon>
        <taxon>Insecta</taxon>
        <taxon>Pterygota</taxon>
        <taxon>Neoptera</taxon>
        <taxon>Endopterygota</taxon>
        <taxon>Hymenoptera</taxon>
        <taxon>Apocrita</taxon>
        <taxon>Aculeata</taxon>
        <taxon>Formicoidea</taxon>
        <taxon>Formicidae</taxon>
        <taxon>Dorylinae</taxon>
        <taxon>Ooceraea</taxon>
    </lineage>
</organism>
<proteinExistence type="predicted"/>
<dbReference type="Pfam" id="PF14223">
    <property type="entry name" value="Retrotran_gag_2"/>
    <property type="match status" value="1"/>
</dbReference>
<accession>A0A3L8E246</accession>
<dbReference type="AlphaFoldDB" id="A0A3L8E246"/>
<reference evidence="1 2" key="1">
    <citation type="journal article" date="2018" name="Genome Res.">
        <title>The genomic architecture and molecular evolution of ant odorant receptors.</title>
        <authorList>
            <person name="McKenzie S.K."/>
            <person name="Kronauer D.J.C."/>
        </authorList>
    </citation>
    <scope>NUCLEOTIDE SEQUENCE [LARGE SCALE GENOMIC DNA]</scope>
    <source>
        <strain evidence="1">Clonal line C1</strain>
    </source>
</reference>
<dbReference type="Proteomes" id="UP000279307">
    <property type="component" value="Chromosome 1"/>
</dbReference>
<dbReference type="EMBL" id="QOIP01000001">
    <property type="protein sequence ID" value="RLU26269.1"/>
    <property type="molecule type" value="Genomic_DNA"/>
</dbReference>
<sequence>MAETGMQNLCQIEKLIGRENYGTWKFAMRACLEAEDLWGCVLGDEAYEADVKKMTKARAKIVLAVQKQNYGHIQNAETPKQAWENLKNAFEDKGLTRKGYPMNIGL</sequence>
<evidence type="ECO:0008006" key="3">
    <source>
        <dbReference type="Google" id="ProtNLM"/>
    </source>
</evidence>
<evidence type="ECO:0000313" key="2">
    <source>
        <dbReference type="Proteomes" id="UP000279307"/>
    </source>
</evidence>
<gene>
    <name evidence="1" type="ORF">DMN91_000063</name>
</gene>
<evidence type="ECO:0000313" key="1">
    <source>
        <dbReference type="EMBL" id="RLU26269.1"/>
    </source>
</evidence>
<protein>
    <recommendedName>
        <fullName evidence="3">DUF4219 domain-containing protein</fullName>
    </recommendedName>
</protein>
<dbReference type="OrthoDB" id="7700734at2759"/>
<comment type="caution">
    <text evidence="1">The sequence shown here is derived from an EMBL/GenBank/DDBJ whole genome shotgun (WGS) entry which is preliminary data.</text>
</comment>